<keyword evidence="7" id="KW-0326">Glycosidase</keyword>
<organism evidence="7 8">
    <name type="scientific">Pyrinomonas methylaliphatogenes</name>
    <dbReference type="NCBI Taxonomy" id="454194"/>
    <lineage>
        <taxon>Bacteria</taxon>
        <taxon>Pseudomonadati</taxon>
        <taxon>Acidobacteriota</taxon>
        <taxon>Blastocatellia</taxon>
        <taxon>Blastocatellales</taxon>
        <taxon>Pyrinomonadaceae</taxon>
        <taxon>Pyrinomonas</taxon>
    </lineage>
</organism>
<dbReference type="GO" id="GO:0005737">
    <property type="term" value="C:cytoplasm"/>
    <property type="evidence" value="ECO:0007669"/>
    <property type="project" value="TreeGrafter"/>
</dbReference>
<keyword evidence="5" id="KW-0234">DNA repair</keyword>
<dbReference type="GO" id="GO:0032131">
    <property type="term" value="F:alkylated DNA binding"/>
    <property type="evidence" value="ECO:0007669"/>
    <property type="project" value="TreeGrafter"/>
</dbReference>
<keyword evidence="4" id="KW-0227">DNA damage</keyword>
<dbReference type="InterPro" id="IPR011257">
    <property type="entry name" value="DNA_glycosylase"/>
</dbReference>
<dbReference type="GO" id="GO:0006285">
    <property type="term" value="P:base-excision repair, AP site formation"/>
    <property type="evidence" value="ECO:0007669"/>
    <property type="project" value="TreeGrafter"/>
</dbReference>
<reference evidence="7 8" key="2">
    <citation type="submission" date="2015-01" db="EMBL/GenBank/DDBJ databases">
        <title>Complete genome sequence of Pyrinomonas methylaliphatogenes type strain K22T.</title>
        <authorList>
            <person name="Lee K.C.Y."/>
            <person name="Power J.F."/>
            <person name="Dunfield P.F."/>
            <person name="Morgan X.C."/>
            <person name="Huttenhower C."/>
            <person name="Stott M.B."/>
        </authorList>
    </citation>
    <scope>NUCLEOTIDE SEQUENCE [LARGE SCALE GENOMIC DNA]</scope>
    <source>
        <strain evidence="7 8">K22</strain>
    </source>
</reference>
<dbReference type="Proteomes" id="UP000031518">
    <property type="component" value="Unassembled WGS sequence"/>
</dbReference>
<feature type="domain" description="HhH-GPD" evidence="6">
    <location>
        <begin position="133"/>
        <end position="298"/>
    </location>
</feature>
<protein>
    <recommendedName>
        <fullName evidence="3">DNA-3-methyladenine glycosylase II</fullName>
        <ecNumber evidence="3">3.2.2.21</ecNumber>
    </recommendedName>
</protein>
<dbReference type="CDD" id="cd00056">
    <property type="entry name" value="ENDO3c"/>
    <property type="match status" value="1"/>
</dbReference>
<evidence type="ECO:0000313" key="7">
    <source>
        <dbReference type="EMBL" id="CDM66775.1"/>
    </source>
</evidence>
<dbReference type="RefSeq" id="WP_060635694.1">
    <property type="nucleotide sequence ID" value="NZ_CBXV010000008.1"/>
</dbReference>
<dbReference type="Gene3D" id="1.10.340.30">
    <property type="entry name" value="Hypothetical protein, domain 2"/>
    <property type="match status" value="1"/>
</dbReference>
<dbReference type="InterPro" id="IPR023170">
    <property type="entry name" value="HhH_base_excis_C"/>
</dbReference>
<dbReference type="Pfam" id="PF00730">
    <property type="entry name" value="HhH-GPD"/>
    <property type="match status" value="1"/>
</dbReference>
<dbReference type="GO" id="GO:0032993">
    <property type="term" value="C:protein-DNA complex"/>
    <property type="evidence" value="ECO:0007669"/>
    <property type="project" value="TreeGrafter"/>
</dbReference>
<dbReference type="PANTHER" id="PTHR43003">
    <property type="entry name" value="DNA-3-METHYLADENINE GLYCOSYLASE"/>
    <property type="match status" value="1"/>
</dbReference>
<evidence type="ECO:0000256" key="3">
    <source>
        <dbReference type="ARBA" id="ARBA00012000"/>
    </source>
</evidence>
<dbReference type="FunFam" id="1.10.340.30:FF:000004">
    <property type="entry name" value="DNA-3-methyladenine glycosylase II"/>
    <property type="match status" value="1"/>
</dbReference>
<dbReference type="SMART" id="SM00478">
    <property type="entry name" value="ENDO3c"/>
    <property type="match status" value="1"/>
</dbReference>
<dbReference type="EC" id="3.2.2.21" evidence="3"/>
<evidence type="ECO:0000256" key="1">
    <source>
        <dbReference type="ARBA" id="ARBA00000086"/>
    </source>
</evidence>
<dbReference type="STRING" id="454194.PYK22_02813"/>
<evidence type="ECO:0000256" key="4">
    <source>
        <dbReference type="ARBA" id="ARBA00022763"/>
    </source>
</evidence>
<dbReference type="GO" id="GO:0043916">
    <property type="term" value="F:DNA-7-methylguanine glycosylase activity"/>
    <property type="evidence" value="ECO:0007669"/>
    <property type="project" value="TreeGrafter"/>
</dbReference>
<evidence type="ECO:0000259" key="6">
    <source>
        <dbReference type="SMART" id="SM00478"/>
    </source>
</evidence>
<evidence type="ECO:0000256" key="5">
    <source>
        <dbReference type="ARBA" id="ARBA00023204"/>
    </source>
</evidence>
<proteinExistence type="inferred from homology"/>
<gene>
    <name evidence="7" type="ORF">PYK22_02813</name>
</gene>
<dbReference type="OrthoDB" id="9785929at2"/>
<reference evidence="7 8" key="1">
    <citation type="submission" date="2013-12" db="EMBL/GenBank/DDBJ databases">
        <authorList>
            <person name="Stott M."/>
        </authorList>
    </citation>
    <scope>NUCLEOTIDE SEQUENCE [LARGE SCALE GENOMIC DNA]</scope>
    <source>
        <strain evidence="7 8">K22</strain>
    </source>
</reference>
<keyword evidence="7" id="KW-0378">Hydrolase</keyword>
<dbReference type="InterPro" id="IPR051912">
    <property type="entry name" value="Alkylbase_DNA_Glycosylase/TA"/>
</dbReference>
<sequence>MRRIELPVRSPFDFEATVRLLEFPVSGAIETYTRIIDLAGSPHLLEFQSAGGRARPRLKIGLEPVGKEGAERRDPFAAAERITHHVFSLDHDVRSFQRQIANDPLLRALEKAHRGLRIARWPTLFEALTTSILSQQISTKVAMVLKRRLIERFGRRFHLRGREYVAFPQPSTIARASPEALRALGIARTKALSIIETARAIESGQLDADELSRRDNAAIIARLTELPGIGRWTADWALILYFGRTNVYPAGDLVLRALVENYYNDGTRLAERDVRAKAERLWGEWASYAAIYLIAGLRSGSISANAPNRVIIERDGR</sequence>
<evidence type="ECO:0000313" key="8">
    <source>
        <dbReference type="Proteomes" id="UP000031518"/>
    </source>
</evidence>
<dbReference type="EMBL" id="CBXV010000008">
    <property type="protein sequence ID" value="CDM66775.1"/>
    <property type="molecule type" value="Genomic_DNA"/>
</dbReference>
<dbReference type="SUPFAM" id="SSF48150">
    <property type="entry name" value="DNA-glycosylase"/>
    <property type="match status" value="1"/>
</dbReference>
<dbReference type="Gene3D" id="1.10.1670.10">
    <property type="entry name" value="Helix-hairpin-Helix base-excision DNA repair enzymes (C-terminal)"/>
    <property type="match status" value="1"/>
</dbReference>
<keyword evidence="8" id="KW-1185">Reference proteome</keyword>
<dbReference type="GO" id="GO:0006307">
    <property type="term" value="P:DNA alkylation repair"/>
    <property type="evidence" value="ECO:0007669"/>
    <property type="project" value="TreeGrafter"/>
</dbReference>
<accession>A0A0B6X398</accession>
<dbReference type="GO" id="GO:0008725">
    <property type="term" value="F:DNA-3-methyladenine glycosylase activity"/>
    <property type="evidence" value="ECO:0007669"/>
    <property type="project" value="TreeGrafter"/>
</dbReference>
<dbReference type="InterPro" id="IPR003265">
    <property type="entry name" value="HhH-GPD_domain"/>
</dbReference>
<name>A0A0B6X398_9BACT</name>
<comment type="catalytic activity">
    <reaction evidence="1">
        <text>Hydrolysis of alkylated DNA, releasing 3-methyladenine, 3-methylguanine, 7-methylguanine and 7-methyladenine.</text>
        <dbReference type="EC" id="3.2.2.21"/>
    </reaction>
</comment>
<dbReference type="PANTHER" id="PTHR43003:SF13">
    <property type="entry name" value="DNA-3-METHYLADENINE GLYCOSYLASE 2"/>
    <property type="match status" value="1"/>
</dbReference>
<evidence type="ECO:0000256" key="2">
    <source>
        <dbReference type="ARBA" id="ARBA00010817"/>
    </source>
</evidence>
<comment type="similarity">
    <text evidence="2">Belongs to the alkylbase DNA glycosidase AlkA family.</text>
</comment>
<dbReference type="AlphaFoldDB" id="A0A0B6X398"/>